<feature type="compositionally biased region" description="Basic and acidic residues" evidence="1">
    <location>
        <begin position="13"/>
        <end position="31"/>
    </location>
</feature>
<evidence type="ECO:0000313" key="2">
    <source>
        <dbReference type="EMBL" id="CEP13987.1"/>
    </source>
</evidence>
<gene>
    <name evidence="2" type="primary">PARPA_08139.1 scaffold 32116</name>
</gene>
<feature type="region of interest" description="Disordered" evidence="1">
    <location>
        <begin position="1"/>
        <end position="40"/>
    </location>
</feature>
<proteinExistence type="predicted"/>
<keyword evidence="3" id="KW-1185">Reference proteome</keyword>
<accession>A0A0B7NEN0</accession>
<evidence type="ECO:0000313" key="3">
    <source>
        <dbReference type="Proteomes" id="UP000054107"/>
    </source>
</evidence>
<sequence>MAVDNNAKQLRNARSDALTDERDPKKLKGAEADAQESDDTMIVDRVREVEVEQDASSRLGGDVLAVAAAAATDATPTTQPSTFC</sequence>
<dbReference type="AlphaFoldDB" id="A0A0B7NEN0"/>
<dbReference type="EMBL" id="LN730852">
    <property type="protein sequence ID" value="CEP13987.1"/>
    <property type="molecule type" value="Genomic_DNA"/>
</dbReference>
<organism evidence="2 3">
    <name type="scientific">Parasitella parasitica</name>
    <dbReference type="NCBI Taxonomy" id="35722"/>
    <lineage>
        <taxon>Eukaryota</taxon>
        <taxon>Fungi</taxon>
        <taxon>Fungi incertae sedis</taxon>
        <taxon>Mucoromycota</taxon>
        <taxon>Mucoromycotina</taxon>
        <taxon>Mucoromycetes</taxon>
        <taxon>Mucorales</taxon>
        <taxon>Mucorineae</taxon>
        <taxon>Mucoraceae</taxon>
        <taxon>Parasitella</taxon>
    </lineage>
</organism>
<evidence type="ECO:0000256" key="1">
    <source>
        <dbReference type="SAM" id="MobiDB-lite"/>
    </source>
</evidence>
<protein>
    <submittedName>
        <fullName evidence="2">Uncharacterized protein</fullName>
    </submittedName>
</protein>
<dbReference type="Proteomes" id="UP000054107">
    <property type="component" value="Unassembled WGS sequence"/>
</dbReference>
<name>A0A0B7NEN0_9FUNG</name>
<reference evidence="2 3" key="1">
    <citation type="submission" date="2014-09" db="EMBL/GenBank/DDBJ databases">
        <authorList>
            <person name="Ellenberger Sabrina"/>
        </authorList>
    </citation>
    <scope>NUCLEOTIDE SEQUENCE [LARGE SCALE GENOMIC DNA]</scope>
    <source>
        <strain evidence="2 3">CBS 412.66</strain>
    </source>
</reference>